<evidence type="ECO:0000259" key="1">
    <source>
        <dbReference type="Pfam" id="PF00534"/>
    </source>
</evidence>
<dbReference type="EMBL" id="BJOC01000034">
    <property type="protein sequence ID" value="GED23406.1"/>
    <property type="molecule type" value="Genomic_DNA"/>
</dbReference>
<sequence>MNETATPLQPESGIAVHQLRIAFFSDSLAERNGTGSYYHDLIDQLRSRVECVEILQPEASNGFHPFRFPLPGDATQHVAAPNPVRIRRTLAQIRPHVIVSVTPGPYGLLGPWMARRHQCGFISAYHTHFEGLADLYWRPFKRQLISGCLSSANRFLCQRSSTVLIHNQALDDTVMGLGARQCDVMGTPLARNFAETPPAPLPEGLQQVCFAGRLAAEKNIDTILEAARHWPSIRFVIGGDGPLKSRVEAAASELPNLDYRGWLSRDALRQLIDDSSLLVLPSHQETFGSIALEAMARGRPALVSDNIGIHDWPQLATGLCKIHHGETLSDAIGRLQASPPGFLTEVASRAREAALQLNDDTLEQWLGVLTAQATARP</sequence>
<gene>
    <name evidence="3" type="ORF">HHA01_23830</name>
</gene>
<protein>
    <submittedName>
        <fullName evidence="3">Uncharacterized protein</fullName>
    </submittedName>
</protein>
<evidence type="ECO:0000313" key="3">
    <source>
        <dbReference type="EMBL" id="GED23406.1"/>
    </source>
</evidence>
<reference evidence="3 4" key="1">
    <citation type="submission" date="2019-06" db="EMBL/GenBank/DDBJ databases">
        <title>Whole genome shotgun sequence of Halomonas halmophila NBRC 15537.</title>
        <authorList>
            <person name="Hosoyama A."/>
            <person name="Uohara A."/>
            <person name="Ohji S."/>
            <person name="Ichikawa N."/>
        </authorList>
    </citation>
    <scope>NUCLEOTIDE SEQUENCE [LARGE SCALE GENOMIC DNA]</scope>
    <source>
        <strain evidence="3 4">NBRC 15537</strain>
    </source>
</reference>
<dbReference type="Pfam" id="PF00534">
    <property type="entry name" value="Glycos_transf_1"/>
    <property type="match status" value="1"/>
</dbReference>
<dbReference type="PANTHER" id="PTHR45947">
    <property type="entry name" value="SULFOQUINOVOSYL TRANSFERASE SQD2"/>
    <property type="match status" value="1"/>
</dbReference>
<dbReference type="GO" id="GO:0016758">
    <property type="term" value="F:hexosyltransferase activity"/>
    <property type="evidence" value="ECO:0007669"/>
    <property type="project" value="TreeGrafter"/>
</dbReference>
<dbReference type="Proteomes" id="UP000319812">
    <property type="component" value="Unassembled WGS sequence"/>
</dbReference>
<dbReference type="RefSeq" id="WP_141321035.1">
    <property type="nucleotide sequence ID" value="NZ_BJOC01000034.1"/>
</dbReference>
<feature type="domain" description="Glycosyl transferase family 1" evidence="1">
    <location>
        <begin position="200"/>
        <end position="309"/>
    </location>
</feature>
<dbReference type="Pfam" id="PF13439">
    <property type="entry name" value="Glyco_transf_4"/>
    <property type="match status" value="1"/>
</dbReference>
<dbReference type="InterPro" id="IPR028098">
    <property type="entry name" value="Glyco_trans_4-like_N"/>
</dbReference>
<proteinExistence type="predicted"/>
<dbReference type="SUPFAM" id="SSF53756">
    <property type="entry name" value="UDP-Glycosyltransferase/glycogen phosphorylase"/>
    <property type="match status" value="1"/>
</dbReference>
<feature type="domain" description="Glycosyltransferase subfamily 4-like N-terminal" evidence="2">
    <location>
        <begin position="32"/>
        <end position="169"/>
    </location>
</feature>
<comment type="caution">
    <text evidence="3">The sequence shown here is derived from an EMBL/GenBank/DDBJ whole genome shotgun (WGS) entry which is preliminary data.</text>
</comment>
<evidence type="ECO:0000313" key="4">
    <source>
        <dbReference type="Proteomes" id="UP000319812"/>
    </source>
</evidence>
<accession>A0A4Y4F223</accession>
<dbReference type="InterPro" id="IPR050194">
    <property type="entry name" value="Glycosyltransferase_grp1"/>
</dbReference>
<dbReference type="PANTHER" id="PTHR45947:SF3">
    <property type="entry name" value="SULFOQUINOVOSYL TRANSFERASE SQD2"/>
    <property type="match status" value="1"/>
</dbReference>
<organism evidence="3 4">
    <name type="scientific">Halomonas halmophila</name>
    <dbReference type="NCBI Taxonomy" id="252"/>
    <lineage>
        <taxon>Bacteria</taxon>
        <taxon>Pseudomonadati</taxon>
        <taxon>Pseudomonadota</taxon>
        <taxon>Gammaproteobacteria</taxon>
        <taxon>Oceanospirillales</taxon>
        <taxon>Halomonadaceae</taxon>
        <taxon>Halomonas</taxon>
    </lineage>
</organism>
<dbReference type="OrthoDB" id="9802525at2"/>
<name>A0A4Y4F223_9GAMM</name>
<dbReference type="AlphaFoldDB" id="A0A4Y4F223"/>
<evidence type="ECO:0000259" key="2">
    <source>
        <dbReference type="Pfam" id="PF13439"/>
    </source>
</evidence>
<dbReference type="InterPro" id="IPR001296">
    <property type="entry name" value="Glyco_trans_1"/>
</dbReference>
<dbReference type="Gene3D" id="3.40.50.2000">
    <property type="entry name" value="Glycogen Phosphorylase B"/>
    <property type="match status" value="2"/>
</dbReference>
<keyword evidence="4" id="KW-1185">Reference proteome</keyword>